<dbReference type="Proteomes" id="UP000235116">
    <property type="component" value="Chromosome"/>
</dbReference>
<dbReference type="InterPro" id="IPR002575">
    <property type="entry name" value="Aminoglycoside_PTrfase"/>
</dbReference>
<proteinExistence type="inferred from homology"/>
<dbReference type="RefSeq" id="WP_101894975.1">
    <property type="nucleotide sequence ID" value="NZ_CP022684.1"/>
</dbReference>
<evidence type="ECO:0000259" key="2">
    <source>
        <dbReference type="Pfam" id="PF01636"/>
    </source>
</evidence>
<dbReference type="EMBL" id="CP022684">
    <property type="protein sequence ID" value="AUM13600.1"/>
    <property type="molecule type" value="Genomic_DNA"/>
</dbReference>
<dbReference type="InterPro" id="IPR050249">
    <property type="entry name" value="Pseudomonas-type_ThrB"/>
</dbReference>
<evidence type="ECO:0000313" key="4">
    <source>
        <dbReference type="Proteomes" id="UP000235116"/>
    </source>
</evidence>
<protein>
    <recommendedName>
        <fullName evidence="2">Aminoglycoside phosphotransferase domain-containing protein</fullName>
    </recommendedName>
</protein>
<dbReference type="GO" id="GO:0019202">
    <property type="term" value="F:amino acid kinase activity"/>
    <property type="evidence" value="ECO:0007669"/>
    <property type="project" value="TreeGrafter"/>
</dbReference>
<evidence type="ECO:0000256" key="1">
    <source>
        <dbReference type="ARBA" id="ARBA00038240"/>
    </source>
</evidence>
<sequence length="352" mass="40144">MTSSAFNTNEIQDILQHFEFYQGTLDELSVVPQRLTNQNARFRIGDKQWVIKRYDADNAPKNLALSHELQKHLASEGFPAATLELTKNGESLVRRGQHLYSVHQWIRGRHHNHIETGETISEKLICEVAANLGRFHCIASKHYESRIEPDLANAKALLQSPLENANAICAKNRLGIRGDSLLKWKLFKSPMDRWLLTTFPKFQRLAEQLARIPLAQGSALQEVVLTHNDINWLNLIFDDHESLIAIIDFDNIQFAPRQAEIGSAALVVAGGNTSHRSLFLEHYERSSGLSVDPDAVRISMLVRSARSFLWSMQAYRSKAVNDIDMLSTWMHFLDSTLDQFISDPDFRHLLQH</sequence>
<organism evidence="3 4">
    <name type="scientific">Ketobacter alkanivorans</name>
    <dbReference type="NCBI Taxonomy" id="1917421"/>
    <lineage>
        <taxon>Bacteria</taxon>
        <taxon>Pseudomonadati</taxon>
        <taxon>Pseudomonadota</taxon>
        <taxon>Gammaproteobacteria</taxon>
        <taxon>Pseudomonadales</taxon>
        <taxon>Ketobacteraceae</taxon>
        <taxon>Ketobacter</taxon>
    </lineage>
</organism>
<dbReference type="AlphaFoldDB" id="A0A2K9LMX5"/>
<keyword evidence="4" id="KW-1185">Reference proteome</keyword>
<accession>A0A2K9LMX5</accession>
<gene>
    <name evidence="3" type="ORF">Kalk_14740</name>
</gene>
<name>A0A2K9LMX5_9GAMM</name>
<comment type="similarity">
    <text evidence="1">Belongs to the pseudomonas-type ThrB family.</text>
</comment>
<dbReference type="Pfam" id="PF01636">
    <property type="entry name" value="APH"/>
    <property type="match status" value="1"/>
</dbReference>
<dbReference type="KEGG" id="kak:Kalk_14740"/>
<feature type="domain" description="Aminoglycoside phosphotransferase" evidence="2">
    <location>
        <begin position="31"/>
        <end position="272"/>
    </location>
</feature>
<dbReference type="InterPro" id="IPR011009">
    <property type="entry name" value="Kinase-like_dom_sf"/>
</dbReference>
<dbReference type="Gene3D" id="3.90.1200.10">
    <property type="match status" value="1"/>
</dbReference>
<dbReference type="PANTHER" id="PTHR21064">
    <property type="entry name" value="AMINOGLYCOSIDE PHOSPHOTRANSFERASE DOMAIN-CONTAINING PROTEIN-RELATED"/>
    <property type="match status" value="1"/>
</dbReference>
<dbReference type="Gene3D" id="3.30.200.20">
    <property type="entry name" value="Phosphorylase Kinase, domain 1"/>
    <property type="match status" value="1"/>
</dbReference>
<dbReference type="OrthoDB" id="5608193at2"/>
<evidence type="ECO:0000313" key="3">
    <source>
        <dbReference type="EMBL" id="AUM13600.1"/>
    </source>
</evidence>
<dbReference type="PANTHER" id="PTHR21064:SF6">
    <property type="entry name" value="AMINOGLYCOSIDE PHOSPHOTRANSFERASE DOMAIN-CONTAINING PROTEIN"/>
    <property type="match status" value="1"/>
</dbReference>
<dbReference type="SUPFAM" id="SSF56112">
    <property type="entry name" value="Protein kinase-like (PK-like)"/>
    <property type="match status" value="1"/>
</dbReference>
<reference evidence="4" key="1">
    <citation type="submission" date="2017-08" db="EMBL/GenBank/DDBJ databases">
        <title>Direct submision.</title>
        <authorList>
            <person name="Kim S.-J."/>
            <person name="Rhee S.-K."/>
        </authorList>
    </citation>
    <scope>NUCLEOTIDE SEQUENCE [LARGE SCALE GENOMIC DNA]</scope>
    <source>
        <strain evidence="4">GI5</strain>
    </source>
</reference>